<gene>
    <name evidence="1" type="ORF">AZF04_09580</name>
</gene>
<evidence type="ECO:0000313" key="2">
    <source>
        <dbReference type="Proteomes" id="UP000075806"/>
    </source>
</evidence>
<proteinExistence type="predicted"/>
<dbReference type="AlphaFoldDB" id="A0A161P9E1"/>
<comment type="caution">
    <text evidence="1">The sequence shown here is derived from an EMBL/GenBank/DDBJ whole genome shotgun (WGS) entry which is preliminary data.</text>
</comment>
<dbReference type="GO" id="GO:0006355">
    <property type="term" value="P:regulation of DNA-templated transcription"/>
    <property type="evidence" value="ECO:0007669"/>
    <property type="project" value="InterPro"/>
</dbReference>
<protein>
    <recommendedName>
        <fullName evidence="3">Ribbon-helix-helix protein CopG domain-containing protein</fullName>
    </recommendedName>
</protein>
<dbReference type="OrthoDB" id="1862254at2"/>
<dbReference type="Proteomes" id="UP000075806">
    <property type="component" value="Unassembled WGS sequence"/>
</dbReference>
<dbReference type="SUPFAM" id="SSF47598">
    <property type="entry name" value="Ribbon-helix-helix"/>
    <property type="match status" value="1"/>
</dbReference>
<evidence type="ECO:0008006" key="3">
    <source>
        <dbReference type="Google" id="ProtNLM"/>
    </source>
</evidence>
<dbReference type="EMBL" id="LTAO01000034">
    <property type="protein sequence ID" value="KYG28144.1"/>
    <property type="molecule type" value="Genomic_DNA"/>
</dbReference>
<accession>A0A161P9E1</accession>
<reference evidence="1" key="1">
    <citation type="submission" date="2016-02" db="EMBL/GenBank/DDBJ databases">
        <title>Genome sequence of Bacillus trypoxylicola KCTC 13244(T).</title>
        <authorList>
            <person name="Jeong H."/>
            <person name="Park S.-H."/>
            <person name="Choi S.-K."/>
        </authorList>
    </citation>
    <scope>NUCLEOTIDE SEQUENCE [LARGE SCALE GENOMIC DNA]</scope>
    <source>
        <strain evidence="1">KCTC 13244</strain>
    </source>
</reference>
<organism evidence="1 2">
    <name type="scientific">Alkalihalobacillus trypoxylicola</name>
    <dbReference type="NCBI Taxonomy" id="519424"/>
    <lineage>
        <taxon>Bacteria</taxon>
        <taxon>Bacillati</taxon>
        <taxon>Bacillota</taxon>
        <taxon>Bacilli</taxon>
        <taxon>Bacillales</taxon>
        <taxon>Bacillaceae</taxon>
        <taxon>Alkalihalobacillus</taxon>
    </lineage>
</organism>
<keyword evidence="2" id="KW-1185">Reference proteome</keyword>
<name>A0A161P9E1_9BACI</name>
<dbReference type="RefSeq" id="WP_061949567.1">
    <property type="nucleotide sequence ID" value="NZ_LTAO01000034.1"/>
</dbReference>
<dbReference type="Gene3D" id="1.10.1220.10">
    <property type="entry name" value="Met repressor-like"/>
    <property type="match status" value="1"/>
</dbReference>
<dbReference type="InterPro" id="IPR013321">
    <property type="entry name" value="Arc_rbn_hlx_hlx"/>
</dbReference>
<sequence>MSGHKKSPNAKPIINITIDEELLKLVEDYQFDNRIKNRSQAIQELLKKAMNTDKEEESKGE</sequence>
<dbReference type="InterPro" id="IPR010985">
    <property type="entry name" value="Ribbon_hlx_hlx"/>
</dbReference>
<evidence type="ECO:0000313" key="1">
    <source>
        <dbReference type="EMBL" id="KYG28144.1"/>
    </source>
</evidence>